<dbReference type="GO" id="GO:0000423">
    <property type="term" value="P:mitophagy"/>
    <property type="evidence" value="ECO:0007669"/>
    <property type="project" value="TreeGrafter"/>
</dbReference>
<feature type="region of interest" description="Disordered" evidence="1">
    <location>
        <begin position="94"/>
        <end position="116"/>
    </location>
</feature>
<sequence length="378" mass="37025">MFAAAGATGTRPEPFRANHSDPGAEASQAPADGNAGGAAAGASAVRQTPSAFASIKAQLAQHRSREAAAASAGGAGAADGAAAAGDASAAAASHAVGPPALPQAEAGRTAPEGLPMATDAADDVATVMAQPPLAGRANEACYELCIFFTGASPMPGSAVPAPPPAPAPATSVARSAASSIAFPAAPGAAPAAGDAAAIAADAGATALPDSGDSGLPPAPGPLHPKGANAPAPPRAGQHFGCLLHARPILAAHCVTSVQLSPSGSHVLLAYGRRHISLCSLVAATPGGALAAVHSVVEVYGLPDLELRRVVLSTDDEVNVAVFNTFPGGGMAYGTKEGRLRLMRYDRRRPQCSSISFAPSPLPLEPPCDGEDGADAMEP</sequence>
<feature type="compositionally biased region" description="Acidic residues" evidence="1">
    <location>
        <begin position="367"/>
        <end position="378"/>
    </location>
</feature>
<dbReference type="AlphaFoldDB" id="A0A150FT77"/>
<dbReference type="STRING" id="33097.A0A150FT77"/>
<gene>
    <name evidence="2" type="ORF">GPECTOR_2080g1077</name>
</gene>
<organism evidence="2 3">
    <name type="scientific">Gonium pectorale</name>
    <name type="common">Green alga</name>
    <dbReference type="NCBI Taxonomy" id="33097"/>
    <lineage>
        <taxon>Eukaryota</taxon>
        <taxon>Viridiplantae</taxon>
        <taxon>Chlorophyta</taxon>
        <taxon>core chlorophytes</taxon>
        <taxon>Chlorophyceae</taxon>
        <taxon>CS clade</taxon>
        <taxon>Chlamydomonadales</taxon>
        <taxon>Volvocaceae</taxon>
        <taxon>Gonium</taxon>
    </lineage>
</organism>
<dbReference type="GO" id="GO:1990756">
    <property type="term" value="F:ubiquitin-like ligase-substrate adaptor activity"/>
    <property type="evidence" value="ECO:0007669"/>
    <property type="project" value="TreeGrafter"/>
</dbReference>
<evidence type="ECO:0000256" key="1">
    <source>
        <dbReference type="SAM" id="MobiDB-lite"/>
    </source>
</evidence>
<dbReference type="GO" id="GO:0080008">
    <property type="term" value="C:Cul4-RING E3 ubiquitin ligase complex"/>
    <property type="evidence" value="ECO:0007669"/>
    <property type="project" value="TreeGrafter"/>
</dbReference>
<dbReference type="EMBL" id="LSYV01002069">
    <property type="protein sequence ID" value="KXZ40827.1"/>
    <property type="molecule type" value="Genomic_DNA"/>
</dbReference>
<reference evidence="3" key="1">
    <citation type="journal article" date="2016" name="Nat. Commun.">
        <title>The Gonium pectorale genome demonstrates co-option of cell cycle regulation during the evolution of multicellularity.</title>
        <authorList>
            <person name="Hanschen E.R."/>
            <person name="Marriage T.N."/>
            <person name="Ferris P.J."/>
            <person name="Hamaji T."/>
            <person name="Toyoda A."/>
            <person name="Fujiyama A."/>
            <person name="Neme R."/>
            <person name="Noguchi H."/>
            <person name="Minakuchi Y."/>
            <person name="Suzuki M."/>
            <person name="Kawai-Toyooka H."/>
            <person name="Smith D.R."/>
            <person name="Sparks H."/>
            <person name="Anderson J."/>
            <person name="Bakaric R."/>
            <person name="Luria V."/>
            <person name="Karger A."/>
            <person name="Kirschner M.W."/>
            <person name="Durand P.M."/>
            <person name="Michod R.E."/>
            <person name="Nozaki H."/>
            <person name="Olson B.J."/>
        </authorList>
    </citation>
    <scope>NUCLEOTIDE SEQUENCE [LARGE SCALE GENOMIC DNA]</scope>
    <source>
        <strain evidence="3">NIES-2863</strain>
    </source>
</reference>
<keyword evidence="3" id="KW-1185">Reference proteome</keyword>
<feature type="region of interest" description="Disordered" evidence="1">
    <location>
        <begin position="1"/>
        <end position="44"/>
    </location>
</feature>
<protein>
    <submittedName>
        <fullName evidence="2">Uncharacterized protein</fullName>
    </submittedName>
</protein>
<accession>A0A150FT77</accession>
<proteinExistence type="predicted"/>
<dbReference type="GO" id="GO:0000045">
    <property type="term" value="P:autophagosome assembly"/>
    <property type="evidence" value="ECO:0007669"/>
    <property type="project" value="TreeGrafter"/>
</dbReference>
<dbReference type="InterPro" id="IPR052596">
    <property type="entry name" value="AMBRA1_autophagy"/>
</dbReference>
<dbReference type="Proteomes" id="UP000075714">
    <property type="component" value="Unassembled WGS sequence"/>
</dbReference>
<evidence type="ECO:0000313" key="3">
    <source>
        <dbReference type="Proteomes" id="UP000075714"/>
    </source>
</evidence>
<evidence type="ECO:0000313" key="2">
    <source>
        <dbReference type="EMBL" id="KXZ40827.1"/>
    </source>
</evidence>
<dbReference type="PANTHER" id="PTHR22874:SF1">
    <property type="entry name" value="ACTIVATING MOLECULE IN BECN1-REGULATED AUTOPHAGY PROTEIN 1"/>
    <property type="match status" value="1"/>
</dbReference>
<feature type="region of interest" description="Disordered" evidence="1">
    <location>
        <begin position="355"/>
        <end position="378"/>
    </location>
</feature>
<feature type="region of interest" description="Disordered" evidence="1">
    <location>
        <begin position="207"/>
        <end position="231"/>
    </location>
</feature>
<dbReference type="PANTHER" id="PTHR22874">
    <property type="entry name" value="ACTIVATING MOLECULE IN BECN1-REGULATED AUTOPHAGY PROTEIN 1"/>
    <property type="match status" value="1"/>
</dbReference>
<name>A0A150FT77_GONPE</name>
<dbReference type="OrthoDB" id="6363363at2759"/>
<comment type="caution">
    <text evidence="2">The sequence shown here is derived from an EMBL/GenBank/DDBJ whole genome shotgun (WGS) entry which is preliminary data.</text>
</comment>